<dbReference type="AlphaFoldDB" id="A0A1F5WP23"/>
<organism evidence="2 3">
    <name type="scientific">Candidatus Giovannonibacteria bacterium RIFCSPHIGHO2_12_FULL_43_15</name>
    <dbReference type="NCBI Taxonomy" id="1798341"/>
    <lineage>
        <taxon>Bacteria</taxon>
        <taxon>Candidatus Giovannoniibacteriota</taxon>
    </lineage>
</organism>
<name>A0A1F5WP23_9BACT</name>
<reference evidence="2 3" key="1">
    <citation type="journal article" date="2016" name="Nat. Commun.">
        <title>Thousands of microbial genomes shed light on interconnected biogeochemical processes in an aquifer system.</title>
        <authorList>
            <person name="Anantharaman K."/>
            <person name="Brown C.T."/>
            <person name="Hug L.A."/>
            <person name="Sharon I."/>
            <person name="Castelle C.J."/>
            <person name="Probst A.J."/>
            <person name="Thomas B.C."/>
            <person name="Singh A."/>
            <person name="Wilkins M.J."/>
            <person name="Karaoz U."/>
            <person name="Brodie E.L."/>
            <person name="Williams K.H."/>
            <person name="Hubbard S.S."/>
            <person name="Banfield J.F."/>
        </authorList>
    </citation>
    <scope>NUCLEOTIDE SEQUENCE [LARGE SCALE GENOMIC DNA]</scope>
</reference>
<keyword evidence="1" id="KW-1133">Transmembrane helix</keyword>
<evidence type="ECO:0000256" key="1">
    <source>
        <dbReference type="SAM" id="Phobius"/>
    </source>
</evidence>
<dbReference type="EMBL" id="MFHT01000021">
    <property type="protein sequence ID" value="OGF77347.1"/>
    <property type="molecule type" value="Genomic_DNA"/>
</dbReference>
<sequence length="143" mass="16427">MVSHSIEDEGKDDRWGPIFTRSHYYGDIVRKLFVSGDAIMILTYPFFMDRIFFSTSISIFVIVSVGVIAGFLNPRQKWANILTFIISVGALSVFEYHAVTALSGENKNSFDLFFWINQILAIIFFFALYYSAKTIRGFYTNKT</sequence>
<dbReference type="Proteomes" id="UP000177723">
    <property type="component" value="Unassembled WGS sequence"/>
</dbReference>
<feature type="transmembrane region" description="Helical" evidence="1">
    <location>
        <begin position="112"/>
        <end position="132"/>
    </location>
</feature>
<feature type="transmembrane region" description="Helical" evidence="1">
    <location>
        <begin position="79"/>
        <end position="100"/>
    </location>
</feature>
<keyword evidence="1" id="KW-0812">Transmembrane</keyword>
<accession>A0A1F5WP23</accession>
<comment type="caution">
    <text evidence="2">The sequence shown here is derived from an EMBL/GenBank/DDBJ whole genome shotgun (WGS) entry which is preliminary data.</text>
</comment>
<evidence type="ECO:0000313" key="3">
    <source>
        <dbReference type="Proteomes" id="UP000177723"/>
    </source>
</evidence>
<keyword evidence="1" id="KW-0472">Membrane</keyword>
<evidence type="ECO:0000313" key="2">
    <source>
        <dbReference type="EMBL" id="OGF77347.1"/>
    </source>
</evidence>
<proteinExistence type="predicted"/>
<gene>
    <name evidence="2" type="ORF">A3F23_03565</name>
</gene>
<feature type="transmembrane region" description="Helical" evidence="1">
    <location>
        <begin position="51"/>
        <end position="72"/>
    </location>
</feature>
<protein>
    <submittedName>
        <fullName evidence="2">Uncharacterized protein</fullName>
    </submittedName>
</protein>